<dbReference type="InterPro" id="IPR049317">
    <property type="entry name" value="GCIP-like_N"/>
</dbReference>
<sequence length="345" mass="38750">MSSSNDTSKETQEYLRTVGLDVVVLLDHARSFEGTDDKSLGFSGAEFSRTIHDVITAVDKEVTRFIIACKPPALDAEIRALWPKINTGLFMLVQHFDRIPKTAGRTYLIEVRRALCKSLLAMVLLLNSYLGCKIELSNAILSDIPYTSAAGVVWDRCKGLMQIPVDNRAAVLCSWRNGVSDMIKDAADELHESISKPKSSQSKSGEEDEGSDSMDEFNPEISVDRLDDARSAHKLIMSAKIICEKIGLRCIRDCETLDEEHTIWLDRLLELGEPVQSAIDDLVAALYEDGEQWRHDVKLCSAKLTSALDDLVTLAITFVDDYHLPWFQLCRKRLDITKHTYDVVR</sequence>
<dbReference type="Proteomes" id="UP001150907">
    <property type="component" value="Unassembled WGS sequence"/>
</dbReference>
<feature type="domain" description="Cyclin-D1-binding protein 1-like N-terminal" evidence="2">
    <location>
        <begin position="53"/>
        <end position="193"/>
    </location>
</feature>
<dbReference type="InterPro" id="IPR026907">
    <property type="entry name" value="GCIP-like"/>
</dbReference>
<dbReference type="AlphaFoldDB" id="A0A9W8EE22"/>
<dbReference type="PANTHER" id="PTHR15492">
    <property type="entry name" value="CYCLIN D1-BINDING PROTEIN 1"/>
    <property type="match status" value="1"/>
</dbReference>
<reference evidence="3" key="1">
    <citation type="submission" date="2022-07" db="EMBL/GenBank/DDBJ databases">
        <title>Phylogenomic reconstructions and comparative analyses of Kickxellomycotina fungi.</title>
        <authorList>
            <person name="Reynolds N.K."/>
            <person name="Stajich J.E."/>
            <person name="Barry K."/>
            <person name="Grigoriev I.V."/>
            <person name="Crous P."/>
            <person name="Smith M.E."/>
        </authorList>
    </citation>
    <scope>NUCLEOTIDE SEQUENCE</scope>
    <source>
        <strain evidence="3">IMI 214461</strain>
    </source>
</reference>
<protein>
    <recommendedName>
        <fullName evidence="2">Cyclin-D1-binding protein 1-like N-terminal domain-containing protein</fullName>
    </recommendedName>
</protein>
<evidence type="ECO:0000259" key="2">
    <source>
        <dbReference type="Pfam" id="PF13324"/>
    </source>
</evidence>
<keyword evidence="4" id="KW-1185">Reference proteome</keyword>
<dbReference type="Pfam" id="PF13324">
    <property type="entry name" value="GCIP_N"/>
    <property type="match status" value="1"/>
</dbReference>
<name>A0A9W8EE22_9FUNG</name>
<comment type="caution">
    <text evidence="3">The sequence shown here is derived from an EMBL/GenBank/DDBJ whole genome shotgun (WGS) entry which is preliminary data.</text>
</comment>
<evidence type="ECO:0000313" key="3">
    <source>
        <dbReference type="EMBL" id="KAJ2001665.1"/>
    </source>
</evidence>
<dbReference type="Gene3D" id="1.20.1410.10">
    <property type="entry name" value="I/LWEQ domain"/>
    <property type="match status" value="1"/>
</dbReference>
<dbReference type="EMBL" id="JANBQF010000380">
    <property type="protein sequence ID" value="KAJ2001665.1"/>
    <property type="molecule type" value="Genomic_DNA"/>
</dbReference>
<organism evidence="3 4">
    <name type="scientific">Coemansia thaxteri</name>
    <dbReference type="NCBI Taxonomy" id="2663907"/>
    <lineage>
        <taxon>Eukaryota</taxon>
        <taxon>Fungi</taxon>
        <taxon>Fungi incertae sedis</taxon>
        <taxon>Zoopagomycota</taxon>
        <taxon>Kickxellomycotina</taxon>
        <taxon>Kickxellomycetes</taxon>
        <taxon>Kickxellales</taxon>
        <taxon>Kickxellaceae</taxon>
        <taxon>Coemansia</taxon>
    </lineage>
</organism>
<dbReference type="PANTHER" id="PTHR15492:SF1">
    <property type="entry name" value="CYCLIN-D1-BINDING PROTEIN 1"/>
    <property type="match status" value="1"/>
</dbReference>
<evidence type="ECO:0000313" key="4">
    <source>
        <dbReference type="Proteomes" id="UP001150907"/>
    </source>
</evidence>
<feature type="region of interest" description="Disordered" evidence="1">
    <location>
        <begin position="192"/>
        <end position="218"/>
    </location>
</feature>
<dbReference type="OrthoDB" id="41588at2759"/>
<gene>
    <name evidence="3" type="ORF">H4R26_004009</name>
</gene>
<proteinExistence type="predicted"/>
<dbReference type="GO" id="GO:0005634">
    <property type="term" value="C:nucleus"/>
    <property type="evidence" value="ECO:0007669"/>
    <property type="project" value="TreeGrafter"/>
</dbReference>
<evidence type="ECO:0000256" key="1">
    <source>
        <dbReference type="SAM" id="MobiDB-lite"/>
    </source>
</evidence>
<feature type="compositionally biased region" description="Acidic residues" evidence="1">
    <location>
        <begin position="206"/>
        <end position="218"/>
    </location>
</feature>
<dbReference type="Gene3D" id="1.20.1420.10">
    <property type="entry name" value="Talin, central domain"/>
    <property type="match status" value="1"/>
</dbReference>
<accession>A0A9W8EE22</accession>